<dbReference type="InterPro" id="IPR003703">
    <property type="entry name" value="Acyl_CoA_thio"/>
</dbReference>
<dbReference type="InterPro" id="IPR042171">
    <property type="entry name" value="Acyl-CoA_hotdog"/>
</dbReference>
<dbReference type="CDD" id="cd03444">
    <property type="entry name" value="Thioesterase_II_repeat1"/>
    <property type="match status" value="1"/>
</dbReference>
<dbReference type="GO" id="GO:0006637">
    <property type="term" value="P:acyl-CoA metabolic process"/>
    <property type="evidence" value="ECO:0007669"/>
    <property type="project" value="InterPro"/>
</dbReference>
<dbReference type="Pfam" id="PF20789">
    <property type="entry name" value="4HBT_3C"/>
    <property type="match status" value="1"/>
</dbReference>
<dbReference type="CDD" id="cd03445">
    <property type="entry name" value="Thioesterase_II_repeat2"/>
    <property type="match status" value="1"/>
</dbReference>
<evidence type="ECO:0000256" key="1">
    <source>
        <dbReference type="ARBA" id="ARBA00006538"/>
    </source>
</evidence>
<feature type="domain" description="Acyl-CoA thioesterase-like C-terminal" evidence="7">
    <location>
        <begin position="198"/>
        <end position="322"/>
    </location>
</feature>
<dbReference type="FunFam" id="2.40.160.210:FF:000001">
    <property type="entry name" value="Acyl-CoA thioesterase II"/>
    <property type="match status" value="1"/>
</dbReference>
<gene>
    <name evidence="8" type="ORF">BCR42DRAFT_423512</name>
</gene>
<dbReference type="STRING" id="90262.A0A1X2I555"/>
<dbReference type="OrthoDB" id="68328at2759"/>
<evidence type="ECO:0000256" key="5">
    <source>
        <dbReference type="SAM" id="MobiDB-lite"/>
    </source>
</evidence>
<dbReference type="InterPro" id="IPR049450">
    <property type="entry name" value="ACOT8-like_C"/>
</dbReference>
<evidence type="ECO:0000259" key="7">
    <source>
        <dbReference type="Pfam" id="PF20789"/>
    </source>
</evidence>
<proteinExistence type="inferred from homology"/>
<sequence length="348" mass="39123">MHSYFPAVISFSNHKDSIQKPPSDSDDYGQHLADAVDVQEVDTNLYLSKQLWLPLGARGAFGGQIVAQALRAAFHTVGKTFQVHSLHSYFILPGDVSMPVLYEVTPLRDGRSFATRFVRAKQRDKAIFVCSCSFTKESDAPTVEHQSIMPKVPSPDTLKSAEELLEETLANNNLSAKYRDYLQKRLDEDRPVDYREVNFEDLDDNDGWFRSNNQQPNRYARWCITRGKLPDDPRLHACVIAYISDSAFLFTAARATGIPRRGFGMMASLDHSIYFHKNMRADEWFLYDMSSPRSGDGRGVSFGRIYTKDGMLAVTTSQEGLIRLTKTEQEKLRPSGGSNGSNDSGAKL</sequence>
<dbReference type="PANTHER" id="PTHR11066:SF34">
    <property type="entry name" value="ACYL-COENZYME A THIOESTERASE 8"/>
    <property type="match status" value="1"/>
</dbReference>
<comment type="caution">
    <text evidence="8">The sequence shown here is derived from an EMBL/GenBank/DDBJ whole genome shotgun (WGS) entry which is preliminary data.</text>
</comment>
<accession>A0A1X2I555</accession>
<feature type="domain" description="Acyl-CoA thioesterase-like N-terminal HotDog" evidence="6">
    <location>
        <begin position="56"/>
        <end position="135"/>
    </location>
</feature>
<dbReference type="GO" id="GO:0047617">
    <property type="term" value="F:fatty acyl-CoA hydrolase activity"/>
    <property type="evidence" value="ECO:0007669"/>
    <property type="project" value="InterPro"/>
</dbReference>
<dbReference type="GO" id="GO:0009062">
    <property type="term" value="P:fatty acid catabolic process"/>
    <property type="evidence" value="ECO:0007669"/>
    <property type="project" value="TreeGrafter"/>
</dbReference>
<dbReference type="GO" id="GO:0005782">
    <property type="term" value="C:peroxisomal matrix"/>
    <property type="evidence" value="ECO:0007669"/>
    <property type="project" value="UniProtKB-SubCell"/>
</dbReference>
<dbReference type="InterPro" id="IPR049449">
    <property type="entry name" value="TesB_ACOT8-like_N"/>
</dbReference>
<reference evidence="8 9" key="1">
    <citation type="submission" date="2016-07" db="EMBL/GenBank/DDBJ databases">
        <title>Pervasive Adenine N6-methylation of Active Genes in Fungi.</title>
        <authorList>
            <consortium name="DOE Joint Genome Institute"/>
            <person name="Mondo S.J."/>
            <person name="Dannebaum R.O."/>
            <person name="Kuo R.C."/>
            <person name="Labutti K."/>
            <person name="Haridas S."/>
            <person name="Kuo A."/>
            <person name="Salamov A."/>
            <person name="Ahrendt S.R."/>
            <person name="Lipzen A."/>
            <person name="Sullivan W."/>
            <person name="Andreopoulos W.B."/>
            <person name="Clum A."/>
            <person name="Lindquist E."/>
            <person name="Daum C."/>
            <person name="Ramamoorthy G.K."/>
            <person name="Gryganskyi A."/>
            <person name="Culley D."/>
            <person name="Magnuson J.K."/>
            <person name="James T.Y."/>
            <person name="O'Malley M.A."/>
            <person name="Stajich J.E."/>
            <person name="Spatafora J.W."/>
            <person name="Visel A."/>
            <person name="Grigoriev I.V."/>
        </authorList>
    </citation>
    <scope>NUCLEOTIDE SEQUENCE [LARGE SCALE GENOMIC DNA]</scope>
    <source>
        <strain evidence="8 9">NRRL 1336</strain>
    </source>
</reference>
<dbReference type="EMBL" id="MCGE01000027">
    <property type="protein sequence ID" value="ORZ09486.1"/>
    <property type="molecule type" value="Genomic_DNA"/>
</dbReference>
<comment type="subunit">
    <text evidence="2">Homotetramer.</text>
</comment>
<evidence type="ECO:0000256" key="2">
    <source>
        <dbReference type="ARBA" id="ARBA00011881"/>
    </source>
</evidence>
<keyword evidence="4" id="KW-0443">Lipid metabolism</keyword>
<comment type="similarity">
    <text evidence="1">Belongs to the C/M/P thioester hydrolase family.</text>
</comment>
<organism evidence="8 9">
    <name type="scientific">Absidia repens</name>
    <dbReference type="NCBI Taxonomy" id="90262"/>
    <lineage>
        <taxon>Eukaryota</taxon>
        <taxon>Fungi</taxon>
        <taxon>Fungi incertae sedis</taxon>
        <taxon>Mucoromycota</taxon>
        <taxon>Mucoromycotina</taxon>
        <taxon>Mucoromycetes</taxon>
        <taxon>Mucorales</taxon>
        <taxon>Cunninghamellaceae</taxon>
        <taxon>Absidia</taxon>
    </lineage>
</organism>
<dbReference type="AlphaFoldDB" id="A0A1X2I555"/>
<dbReference type="InterPro" id="IPR029069">
    <property type="entry name" value="HotDog_dom_sf"/>
</dbReference>
<evidence type="ECO:0000256" key="4">
    <source>
        <dbReference type="ARBA" id="ARBA00023098"/>
    </source>
</evidence>
<keyword evidence="3" id="KW-0378">Hydrolase</keyword>
<evidence type="ECO:0000313" key="8">
    <source>
        <dbReference type="EMBL" id="ORZ09486.1"/>
    </source>
</evidence>
<feature type="region of interest" description="Disordered" evidence="5">
    <location>
        <begin position="325"/>
        <end position="348"/>
    </location>
</feature>
<keyword evidence="9" id="KW-1185">Reference proteome</keyword>
<dbReference type="Pfam" id="PF13622">
    <property type="entry name" value="4HBT_3"/>
    <property type="match status" value="1"/>
</dbReference>
<evidence type="ECO:0000313" key="9">
    <source>
        <dbReference type="Proteomes" id="UP000193560"/>
    </source>
</evidence>
<evidence type="ECO:0000259" key="6">
    <source>
        <dbReference type="Pfam" id="PF13622"/>
    </source>
</evidence>
<dbReference type="PANTHER" id="PTHR11066">
    <property type="entry name" value="ACYL-COA THIOESTERASE"/>
    <property type="match status" value="1"/>
</dbReference>
<dbReference type="Proteomes" id="UP000193560">
    <property type="component" value="Unassembled WGS sequence"/>
</dbReference>
<dbReference type="SUPFAM" id="SSF54637">
    <property type="entry name" value="Thioesterase/thiol ester dehydrase-isomerase"/>
    <property type="match status" value="2"/>
</dbReference>
<evidence type="ECO:0000256" key="3">
    <source>
        <dbReference type="ARBA" id="ARBA00022801"/>
    </source>
</evidence>
<name>A0A1X2I555_9FUNG</name>
<dbReference type="Gene3D" id="2.40.160.210">
    <property type="entry name" value="Acyl-CoA thioesterase, double hotdog domain"/>
    <property type="match status" value="1"/>
</dbReference>
<protein>
    <submittedName>
        <fullName evidence="8">HotDog domain-containing protein</fullName>
    </submittedName>
</protein>